<dbReference type="CDD" id="cd08977">
    <property type="entry name" value="SusD"/>
    <property type="match status" value="1"/>
</dbReference>
<reference evidence="9" key="1">
    <citation type="journal article" date="2019" name="Int. J. Syst. Evol. Microbiol.">
        <title>The Global Catalogue of Microorganisms (GCM) 10K type strain sequencing project: providing services to taxonomists for standard genome sequencing and annotation.</title>
        <authorList>
            <consortium name="The Broad Institute Genomics Platform"/>
            <consortium name="The Broad Institute Genome Sequencing Center for Infectious Disease"/>
            <person name="Wu L."/>
            <person name="Ma J."/>
        </authorList>
    </citation>
    <scope>NUCLEOTIDE SEQUENCE [LARGE SCALE GENOMIC DNA]</scope>
    <source>
        <strain evidence="9">JCM 31920</strain>
    </source>
</reference>
<evidence type="ECO:0000256" key="2">
    <source>
        <dbReference type="ARBA" id="ARBA00006275"/>
    </source>
</evidence>
<dbReference type="SUPFAM" id="SSF48452">
    <property type="entry name" value="TPR-like"/>
    <property type="match status" value="1"/>
</dbReference>
<evidence type="ECO:0000256" key="1">
    <source>
        <dbReference type="ARBA" id="ARBA00004442"/>
    </source>
</evidence>
<accession>A0ABP8MCS7</accession>
<evidence type="ECO:0000256" key="4">
    <source>
        <dbReference type="ARBA" id="ARBA00023136"/>
    </source>
</evidence>
<keyword evidence="3" id="KW-0732">Signal</keyword>
<keyword evidence="9" id="KW-1185">Reference proteome</keyword>
<evidence type="ECO:0000313" key="8">
    <source>
        <dbReference type="EMBL" id="GAA4447465.1"/>
    </source>
</evidence>
<dbReference type="EMBL" id="BAABEY010000036">
    <property type="protein sequence ID" value="GAA4447465.1"/>
    <property type="molecule type" value="Genomic_DNA"/>
</dbReference>
<dbReference type="RefSeq" id="WP_345032931.1">
    <property type="nucleotide sequence ID" value="NZ_BAABEY010000036.1"/>
</dbReference>
<dbReference type="InterPro" id="IPR033985">
    <property type="entry name" value="SusD-like_N"/>
</dbReference>
<evidence type="ECO:0000313" key="9">
    <source>
        <dbReference type="Proteomes" id="UP001501508"/>
    </source>
</evidence>
<keyword evidence="8" id="KW-0449">Lipoprotein</keyword>
<dbReference type="Gene3D" id="1.25.40.390">
    <property type="match status" value="1"/>
</dbReference>
<sequence>MKLTHIYFIGAVLTGLSMSCSDSLNVDPTSVITTNSFWKTEDDAKGALVGMYIDLRGISEALFTTGDQRSEIYTGGVYGGGTYTLFNNAMTPDVPGHADWSAYYRVINTANLLLKYVPGITFRSESEKNNILAQAYAMRAYVYFSMAKTWGDLVIRTEPTENADPGKTQKPRSPVVEVFKLVKDDIEKALQLFPDNRFPGLRSMWSKPAAYAFKADVYLWTAKVLNGGSADFTAALDACEQVALADVQLLPAFADIFRYTNKGNRETLLNIHYEELEGGNYFWHMWIIGSAVPTNISQKAKDLLLPVGGGQGLMVMSDLVRNQFTNDDTRKRGTYFDIYTYNPGGDSTYYSNVCLKGTGVVTSGNRIFASDVILYRYADVLLMKAEAKNGLNQDPSAEINEVRKRAYGAAFANHAFVNGTQQANDEAILQERLFELAFEGKRWWDLLRFDKAFELVPTLKTQKDKQYLKLFPIATSVLSLEPDVKQNSGY</sequence>
<evidence type="ECO:0000256" key="3">
    <source>
        <dbReference type="ARBA" id="ARBA00022729"/>
    </source>
</evidence>
<dbReference type="InterPro" id="IPR012944">
    <property type="entry name" value="SusD_RagB_dom"/>
</dbReference>
<dbReference type="Pfam" id="PF14322">
    <property type="entry name" value="SusD-like_3"/>
    <property type="match status" value="1"/>
</dbReference>
<feature type="domain" description="RagB/SusD" evidence="6">
    <location>
        <begin position="339"/>
        <end position="490"/>
    </location>
</feature>
<comment type="subcellular location">
    <subcellularLocation>
        <location evidence="1">Cell outer membrane</location>
    </subcellularLocation>
</comment>
<proteinExistence type="inferred from homology"/>
<evidence type="ECO:0000259" key="7">
    <source>
        <dbReference type="Pfam" id="PF14322"/>
    </source>
</evidence>
<protein>
    <submittedName>
        <fullName evidence="8">SusD family outer membrane lipoprotein NanU</fullName>
    </submittedName>
</protein>
<comment type="caution">
    <text evidence="8">The sequence shown here is derived from an EMBL/GenBank/DDBJ whole genome shotgun (WGS) entry which is preliminary data.</text>
</comment>
<organism evidence="8 9">
    <name type="scientific">Ravibacter arvi</name>
    <dbReference type="NCBI Taxonomy" id="2051041"/>
    <lineage>
        <taxon>Bacteria</taxon>
        <taxon>Pseudomonadati</taxon>
        <taxon>Bacteroidota</taxon>
        <taxon>Cytophagia</taxon>
        <taxon>Cytophagales</taxon>
        <taxon>Spirosomataceae</taxon>
        <taxon>Ravibacter</taxon>
    </lineage>
</organism>
<comment type="similarity">
    <text evidence="2">Belongs to the SusD family.</text>
</comment>
<evidence type="ECO:0000256" key="5">
    <source>
        <dbReference type="ARBA" id="ARBA00023237"/>
    </source>
</evidence>
<dbReference type="Pfam" id="PF07980">
    <property type="entry name" value="SusD_RagB"/>
    <property type="match status" value="1"/>
</dbReference>
<name>A0ABP8MCS7_9BACT</name>
<evidence type="ECO:0000259" key="6">
    <source>
        <dbReference type="Pfam" id="PF07980"/>
    </source>
</evidence>
<dbReference type="Proteomes" id="UP001501508">
    <property type="component" value="Unassembled WGS sequence"/>
</dbReference>
<keyword evidence="4" id="KW-0472">Membrane</keyword>
<dbReference type="InterPro" id="IPR011990">
    <property type="entry name" value="TPR-like_helical_dom_sf"/>
</dbReference>
<dbReference type="PROSITE" id="PS51257">
    <property type="entry name" value="PROKAR_LIPOPROTEIN"/>
    <property type="match status" value="1"/>
</dbReference>
<gene>
    <name evidence="8" type="primary">nanU</name>
    <name evidence="8" type="ORF">GCM10023091_42350</name>
</gene>
<keyword evidence="5" id="KW-0998">Cell outer membrane</keyword>
<feature type="domain" description="SusD-like N-terminal" evidence="7">
    <location>
        <begin position="87"/>
        <end position="219"/>
    </location>
</feature>